<evidence type="ECO:0000313" key="2">
    <source>
        <dbReference type="Proteomes" id="UP000217446"/>
    </source>
</evidence>
<protein>
    <submittedName>
        <fullName evidence="1">Uncharacterized protein</fullName>
    </submittedName>
</protein>
<name>A0A250VTF1_STROL</name>
<dbReference type="STRING" id="1963.AQJ27_45200"/>
<gene>
    <name evidence="1" type="ORF">SO3561_08820</name>
</gene>
<proteinExistence type="predicted"/>
<reference evidence="2" key="1">
    <citation type="submission" date="2017-05" db="EMBL/GenBank/DDBJ databases">
        <title>Streptomyces olivochromogenes NBRC 3561 whole genome shotgun sequence.</title>
        <authorList>
            <person name="Dohra H."/>
            <person name="Kodani S."/>
        </authorList>
    </citation>
    <scope>NUCLEOTIDE SEQUENCE [LARGE SCALE GENOMIC DNA]</scope>
    <source>
        <strain evidence="2">NBRC 3561</strain>
    </source>
</reference>
<dbReference type="Proteomes" id="UP000217446">
    <property type="component" value="Unassembled WGS sequence"/>
</dbReference>
<comment type="caution">
    <text evidence="1">The sequence shown here is derived from an EMBL/GenBank/DDBJ whole genome shotgun (WGS) entry which is preliminary data.</text>
</comment>
<dbReference type="EMBL" id="BDQI01000034">
    <property type="protein sequence ID" value="GAX57250.1"/>
    <property type="molecule type" value="Genomic_DNA"/>
</dbReference>
<accession>A0A250VTF1</accession>
<evidence type="ECO:0000313" key="1">
    <source>
        <dbReference type="EMBL" id="GAX57250.1"/>
    </source>
</evidence>
<dbReference type="AlphaFoldDB" id="A0A250VTF1"/>
<organism evidence="1 2">
    <name type="scientific">Streptomyces olivochromogenes</name>
    <dbReference type="NCBI Taxonomy" id="1963"/>
    <lineage>
        <taxon>Bacteria</taxon>
        <taxon>Bacillati</taxon>
        <taxon>Actinomycetota</taxon>
        <taxon>Actinomycetes</taxon>
        <taxon>Kitasatosporales</taxon>
        <taxon>Streptomycetaceae</taxon>
        <taxon>Streptomyces</taxon>
    </lineage>
</organism>
<keyword evidence="2" id="KW-1185">Reference proteome</keyword>
<sequence>MHTLMERPGPGVIVETNWGSQATCHACRTFAAVTRDGLLYPHDKPRGEGPCRNQWGAADLASAIARDEQLNEEESALHGRVYQWLIQCKGYQRLGDGSVEECNHPICDQRRVKGLQWTLMGWKKLPLDPP</sequence>
<dbReference type="RefSeq" id="WP_067383108.1">
    <property type="nucleotide sequence ID" value="NZ_BDQI01000034.1"/>
</dbReference>